<evidence type="ECO:0000256" key="14">
    <source>
        <dbReference type="PIRSR" id="PIRSR604469-1"/>
    </source>
</evidence>
<dbReference type="SFLD" id="SFLDG01136">
    <property type="entry name" value="C1.6:_Phosphoserine_Phosphatas"/>
    <property type="match status" value="1"/>
</dbReference>
<dbReference type="SFLD" id="SFLDG01137">
    <property type="entry name" value="C1.6.1:_Phosphoserine_Phosphat"/>
    <property type="match status" value="1"/>
</dbReference>
<dbReference type="HOGENOM" id="CLU_036368_4_2_5"/>
<dbReference type="InterPro" id="IPR023214">
    <property type="entry name" value="HAD_sf"/>
</dbReference>
<sequence length="299" mass="30828">MDVVVTVLSSPAVGGLDEEALAAARAALDTLGGETARPRWLESGVAADIRVDALSVGQAGSAVRHALADVACDVVAQREDGRRKGLLIADMDSTMVIGETLDDLAAHAGLKDKIAAITARAMNGEIDFEAALRERVGMLAGLSASALEETWAATALTPGGRTLVRTMAANGARCVLVSGGFSVFTAKVAKACGFHDHVANRLEIIDGALSGKVIDPVVDRAVKLATLKAEAAKLGLPLSACAAVGDGANDLPMVMAAGLGVAFHAKPVVAAQTRARIDHGDLTALLFLQGYRREEFIED</sequence>
<keyword evidence="7" id="KW-0479">Metal-binding</keyword>
<evidence type="ECO:0000256" key="5">
    <source>
        <dbReference type="ARBA" id="ARBA00015196"/>
    </source>
</evidence>
<dbReference type="InterPro" id="IPR004469">
    <property type="entry name" value="PSP"/>
</dbReference>
<comment type="similarity">
    <text evidence="3">Belongs to the HAD-like hydrolase superfamily. SerB family.</text>
</comment>
<dbReference type="SFLD" id="SFLDS00003">
    <property type="entry name" value="Haloacid_Dehalogenase"/>
    <property type="match status" value="1"/>
</dbReference>
<protein>
    <recommendedName>
        <fullName evidence="5">Phosphoserine phosphatase</fullName>
        <ecNumber evidence="4">3.1.3.3</ecNumber>
    </recommendedName>
    <alternativeName>
        <fullName evidence="11">O-phosphoserine phosphohydrolase</fullName>
    </alternativeName>
</protein>
<evidence type="ECO:0000256" key="11">
    <source>
        <dbReference type="ARBA" id="ARBA00031693"/>
    </source>
</evidence>
<evidence type="ECO:0000256" key="10">
    <source>
        <dbReference type="ARBA" id="ARBA00023299"/>
    </source>
</evidence>
<keyword evidence="6" id="KW-0028">Amino-acid biosynthesis</keyword>
<comment type="catalytic activity">
    <reaction evidence="13">
        <text>O-phospho-D-serine + H2O = D-serine + phosphate</text>
        <dbReference type="Rhea" id="RHEA:24873"/>
        <dbReference type="ChEBI" id="CHEBI:15377"/>
        <dbReference type="ChEBI" id="CHEBI:35247"/>
        <dbReference type="ChEBI" id="CHEBI:43474"/>
        <dbReference type="ChEBI" id="CHEBI:58680"/>
        <dbReference type="EC" id="3.1.3.3"/>
    </reaction>
</comment>
<evidence type="ECO:0000256" key="1">
    <source>
        <dbReference type="ARBA" id="ARBA00001946"/>
    </source>
</evidence>
<organism evidence="15 16">
    <name type="scientific">Rhodospirillum rubrum (strain ATCC 11170 / ATH 1.1.1 / DSM 467 / LMG 4362 / NCIMB 8255 / S1)</name>
    <dbReference type="NCBI Taxonomy" id="269796"/>
    <lineage>
        <taxon>Bacteria</taxon>
        <taxon>Pseudomonadati</taxon>
        <taxon>Pseudomonadota</taxon>
        <taxon>Alphaproteobacteria</taxon>
        <taxon>Rhodospirillales</taxon>
        <taxon>Rhodospirillaceae</taxon>
        <taxon>Rhodospirillum</taxon>
    </lineage>
</organism>
<evidence type="ECO:0000256" key="6">
    <source>
        <dbReference type="ARBA" id="ARBA00022605"/>
    </source>
</evidence>
<dbReference type="NCBIfam" id="TIGR01488">
    <property type="entry name" value="HAD-SF-IB"/>
    <property type="match status" value="1"/>
</dbReference>
<dbReference type="PANTHER" id="PTHR43344">
    <property type="entry name" value="PHOSPHOSERINE PHOSPHATASE"/>
    <property type="match status" value="1"/>
</dbReference>
<dbReference type="CDD" id="cd07500">
    <property type="entry name" value="HAD_PSP"/>
    <property type="match status" value="1"/>
</dbReference>
<dbReference type="PATRIC" id="fig|269796.9.peg.522"/>
<dbReference type="EnsemblBacteria" id="ABC21270">
    <property type="protein sequence ID" value="ABC21270"/>
    <property type="gene ID" value="Rru_A0465"/>
</dbReference>
<feature type="active site" description="Nucleophile" evidence="14">
    <location>
        <position position="90"/>
    </location>
</feature>
<dbReference type="STRING" id="269796.Rru_A0465"/>
<dbReference type="EC" id="3.1.3.3" evidence="4"/>
<reference evidence="15 16" key="1">
    <citation type="journal article" date="2011" name="Stand. Genomic Sci.">
        <title>Complete genome sequence of Rhodospirillum rubrum type strain (S1).</title>
        <authorList>
            <person name="Munk A.C."/>
            <person name="Copeland A."/>
            <person name="Lucas S."/>
            <person name="Lapidus A."/>
            <person name="Del Rio T.G."/>
            <person name="Barry K."/>
            <person name="Detter J.C."/>
            <person name="Hammon N."/>
            <person name="Israni S."/>
            <person name="Pitluck S."/>
            <person name="Brettin T."/>
            <person name="Bruce D."/>
            <person name="Han C."/>
            <person name="Tapia R."/>
            <person name="Gilna P."/>
            <person name="Schmutz J."/>
            <person name="Larimer F."/>
            <person name="Land M."/>
            <person name="Kyrpides N.C."/>
            <person name="Mavromatis K."/>
            <person name="Richardson P."/>
            <person name="Rohde M."/>
            <person name="Goker M."/>
            <person name="Klenk H.P."/>
            <person name="Zhang Y."/>
            <person name="Roberts G.P."/>
            <person name="Reslewic S."/>
            <person name="Schwartz D.C."/>
        </authorList>
    </citation>
    <scope>NUCLEOTIDE SEQUENCE [LARGE SCALE GENOMIC DNA]</scope>
    <source>
        <strain evidence="16">ATCC 11170 / ATH 1.1.1 / DSM 467 / LMG 4362 / NCIMB 8255 / S1</strain>
    </source>
</reference>
<dbReference type="SFLD" id="SFLDF00029">
    <property type="entry name" value="phosphoserine_phosphatase"/>
    <property type="match status" value="1"/>
</dbReference>
<feature type="active site" description="Proton donor" evidence="14">
    <location>
        <position position="92"/>
    </location>
</feature>
<evidence type="ECO:0000256" key="4">
    <source>
        <dbReference type="ARBA" id="ARBA00012640"/>
    </source>
</evidence>
<gene>
    <name evidence="15" type="ordered locus">Rru_A0465</name>
</gene>
<proteinExistence type="inferred from homology"/>
<evidence type="ECO:0000256" key="9">
    <source>
        <dbReference type="ARBA" id="ARBA00022842"/>
    </source>
</evidence>
<comment type="cofactor">
    <cofactor evidence="1">
        <name>Mg(2+)</name>
        <dbReference type="ChEBI" id="CHEBI:18420"/>
    </cofactor>
</comment>
<dbReference type="GO" id="GO:0005737">
    <property type="term" value="C:cytoplasm"/>
    <property type="evidence" value="ECO:0007669"/>
    <property type="project" value="TreeGrafter"/>
</dbReference>
<dbReference type="PhylomeDB" id="Q2RX75"/>
<dbReference type="InterPro" id="IPR036412">
    <property type="entry name" value="HAD-like_sf"/>
</dbReference>
<evidence type="ECO:0000313" key="15">
    <source>
        <dbReference type="EMBL" id="ABC21270.1"/>
    </source>
</evidence>
<dbReference type="Proteomes" id="UP000001929">
    <property type="component" value="Chromosome"/>
</dbReference>
<dbReference type="SUPFAM" id="SSF56784">
    <property type="entry name" value="HAD-like"/>
    <property type="match status" value="1"/>
</dbReference>
<dbReference type="PANTHER" id="PTHR43344:SF2">
    <property type="entry name" value="PHOSPHOSERINE PHOSPHATASE"/>
    <property type="match status" value="1"/>
</dbReference>
<dbReference type="Pfam" id="PF12710">
    <property type="entry name" value="HAD"/>
    <property type="match status" value="1"/>
</dbReference>
<keyword evidence="16" id="KW-1185">Reference proteome</keyword>
<keyword evidence="8 15" id="KW-0378">Hydrolase</keyword>
<comment type="pathway">
    <text evidence="2">Amino-acid biosynthesis; L-serine biosynthesis; L-serine from 3-phospho-D-glycerate: step 3/3.</text>
</comment>
<dbReference type="InterPro" id="IPR050582">
    <property type="entry name" value="HAD-like_SerB"/>
</dbReference>
<dbReference type="AlphaFoldDB" id="Q2RX75"/>
<evidence type="ECO:0000256" key="2">
    <source>
        <dbReference type="ARBA" id="ARBA00005135"/>
    </source>
</evidence>
<name>Q2RX75_RHORT</name>
<dbReference type="Gene3D" id="3.40.50.1000">
    <property type="entry name" value="HAD superfamily/HAD-like"/>
    <property type="match status" value="1"/>
</dbReference>
<dbReference type="GO" id="GO:0000287">
    <property type="term" value="F:magnesium ion binding"/>
    <property type="evidence" value="ECO:0007669"/>
    <property type="project" value="TreeGrafter"/>
</dbReference>
<dbReference type="GO" id="GO:0036424">
    <property type="term" value="F:L-phosphoserine phosphatase activity"/>
    <property type="evidence" value="ECO:0007669"/>
    <property type="project" value="InterPro"/>
</dbReference>
<keyword evidence="9" id="KW-0460">Magnesium</keyword>
<accession>Q2RX75</accession>
<dbReference type="KEGG" id="rru:Rru_A0465"/>
<evidence type="ECO:0000256" key="7">
    <source>
        <dbReference type="ARBA" id="ARBA00022723"/>
    </source>
</evidence>
<comment type="catalytic activity">
    <reaction evidence="12">
        <text>O-phospho-L-serine + H2O = L-serine + phosphate</text>
        <dbReference type="Rhea" id="RHEA:21208"/>
        <dbReference type="ChEBI" id="CHEBI:15377"/>
        <dbReference type="ChEBI" id="CHEBI:33384"/>
        <dbReference type="ChEBI" id="CHEBI:43474"/>
        <dbReference type="ChEBI" id="CHEBI:57524"/>
        <dbReference type="EC" id="3.1.3.3"/>
    </reaction>
</comment>
<dbReference type="RefSeq" id="WP_011388224.1">
    <property type="nucleotide sequence ID" value="NC_007643.1"/>
</dbReference>
<dbReference type="EMBL" id="CP000230">
    <property type="protein sequence ID" value="ABC21270.1"/>
    <property type="molecule type" value="Genomic_DNA"/>
</dbReference>
<evidence type="ECO:0000256" key="13">
    <source>
        <dbReference type="ARBA" id="ARBA00048523"/>
    </source>
</evidence>
<dbReference type="GO" id="GO:0006564">
    <property type="term" value="P:L-serine biosynthetic process"/>
    <property type="evidence" value="ECO:0007669"/>
    <property type="project" value="UniProtKB-KW"/>
</dbReference>
<evidence type="ECO:0000313" key="16">
    <source>
        <dbReference type="Proteomes" id="UP000001929"/>
    </source>
</evidence>
<dbReference type="UniPathway" id="UPA00135">
    <property type="reaction ID" value="UER00198"/>
</dbReference>
<evidence type="ECO:0000256" key="8">
    <source>
        <dbReference type="ARBA" id="ARBA00022801"/>
    </source>
</evidence>
<keyword evidence="10" id="KW-0718">Serine biosynthesis</keyword>
<dbReference type="eggNOG" id="COG0560">
    <property type="taxonomic scope" value="Bacteria"/>
</dbReference>
<evidence type="ECO:0000256" key="12">
    <source>
        <dbReference type="ARBA" id="ARBA00048138"/>
    </source>
</evidence>
<dbReference type="NCBIfam" id="TIGR00338">
    <property type="entry name" value="serB"/>
    <property type="match status" value="1"/>
</dbReference>
<evidence type="ECO:0000256" key="3">
    <source>
        <dbReference type="ARBA" id="ARBA00009184"/>
    </source>
</evidence>